<dbReference type="Gene3D" id="1.10.287.70">
    <property type="match status" value="1"/>
</dbReference>
<evidence type="ECO:0000313" key="13">
    <source>
        <dbReference type="EMBL" id="WXB03906.1"/>
    </source>
</evidence>
<protein>
    <submittedName>
        <fullName evidence="13">Transporter substrate-binding domain-containing protein</fullName>
    </submittedName>
</protein>
<dbReference type="SUPFAM" id="SSF53850">
    <property type="entry name" value="Periplasmic binding protein-like II"/>
    <property type="match status" value="1"/>
</dbReference>
<dbReference type="InterPro" id="IPR015683">
    <property type="entry name" value="Ionotropic_Glu_rcpt"/>
</dbReference>
<dbReference type="RefSeq" id="WP_394833541.1">
    <property type="nucleotide sequence ID" value="NZ_CP089929.1"/>
</dbReference>
<feature type="transmembrane region" description="Helical" evidence="10">
    <location>
        <begin position="140"/>
        <end position="161"/>
    </location>
</feature>
<evidence type="ECO:0000256" key="9">
    <source>
        <dbReference type="ARBA" id="ARBA00023303"/>
    </source>
</evidence>
<dbReference type="SUPFAM" id="SSF81324">
    <property type="entry name" value="Voltage-gated potassium channels"/>
    <property type="match status" value="1"/>
</dbReference>
<evidence type="ECO:0000256" key="5">
    <source>
        <dbReference type="ARBA" id="ARBA00023065"/>
    </source>
</evidence>
<dbReference type="Pfam" id="PF00497">
    <property type="entry name" value="SBP_bac_3"/>
    <property type="match status" value="1"/>
</dbReference>
<evidence type="ECO:0000259" key="12">
    <source>
        <dbReference type="SMART" id="SM00079"/>
    </source>
</evidence>
<evidence type="ECO:0000256" key="6">
    <source>
        <dbReference type="ARBA" id="ARBA00023136"/>
    </source>
</evidence>
<organism evidence="13 14">
    <name type="scientific">Pendulispora rubella</name>
    <dbReference type="NCBI Taxonomy" id="2741070"/>
    <lineage>
        <taxon>Bacteria</taxon>
        <taxon>Pseudomonadati</taxon>
        <taxon>Myxococcota</taxon>
        <taxon>Myxococcia</taxon>
        <taxon>Myxococcales</taxon>
        <taxon>Sorangiineae</taxon>
        <taxon>Pendulisporaceae</taxon>
        <taxon>Pendulispora</taxon>
    </lineage>
</organism>
<dbReference type="Pfam" id="PF00060">
    <property type="entry name" value="Lig_chan"/>
    <property type="match status" value="1"/>
</dbReference>
<accession>A0ABZ2KZ05</accession>
<keyword evidence="4 10" id="KW-1133">Transmembrane helix</keyword>
<dbReference type="Proteomes" id="UP001374803">
    <property type="component" value="Chromosome"/>
</dbReference>
<dbReference type="Gene3D" id="3.40.190.10">
    <property type="entry name" value="Periplasmic binding protein-like II"/>
    <property type="match status" value="3"/>
</dbReference>
<dbReference type="InterPro" id="IPR001320">
    <property type="entry name" value="Iontro_rcpt_C"/>
</dbReference>
<gene>
    <name evidence="13" type="ORF">LVJ94_44245</name>
</gene>
<name>A0ABZ2KZ05_9BACT</name>
<evidence type="ECO:0000256" key="2">
    <source>
        <dbReference type="ARBA" id="ARBA00022448"/>
    </source>
</evidence>
<reference evidence="13" key="1">
    <citation type="submission" date="2021-12" db="EMBL/GenBank/DDBJ databases">
        <title>Discovery of the Pendulisporaceae a myxobacterial family with distinct sporulation behavior and unique specialized metabolism.</title>
        <authorList>
            <person name="Garcia R."/>
            <person name="Popoff A."/>
            <person name="Bader C.D."/>
            <person name="Loehr J."/>
            <person name="Walesch S."/>
            <person name="Walt C."/>
            <person name="Boldt J."/>
            <person name="Bunk B."/>
            <person name="Haeckl F.J.F.P.J."/>
            <person name="Gunesch A.P."/>
            <person name="Birkelbach J."/>
            <person name="Nuebel U."/>
            <person name="Pietschmann T."/>
            <person name="Bach T."/>
            <person name="Mueller R."/>
        </authorList>
    </citation>
    <scope>NUCLEOTIDE SEQUENCE</scope>
    <source>
        <strain evidence="13">MSr11367</strain>
    </source>
</reference>
<dbReference type="SMART" id="SM00079">
    <property type="entry name" value="PBPe"/>
    <property type="match status" value="1"/>
</dbReference>
<keyword evidence="6 10" id="KW-0472">Membrane</keyword>
<feature type="domain" description="Solute-binding protein family 3/N-terminal" evidence="11">
    <location>
        <begin position="30"/>
        <end position="359"/>
    </location>
</feature>
<keyword evidence="3 10" id="KW-0812">Transmembrane</keyword>
<keyword evidence="8" id="KW-0325">Glycoprotein</keyword>
<evidence type="ECO:0000259" key="11">
    <source>
        <dbReference type="SMART" id="SM00062"/>
    </source>
</evidence>
<dbReference type="SMART" id="SM00062">
    <property type="entry name" value="PBPb"/>
    <property type="match status" value="1"/>
</dbReference>
<keyword evidence="9" id="KW-0407">Ion channel</keyword>
<dbReference type="EMBL" id="CP089983">
    <property type="protein sequence ID" value="WXB03906.1"/>
    <property type="molecule type" value="Genomic_DNA"/>
</dbReference>
<comment type="subcellular location">
    <subcellularLocation>
        <location evidence="1">Membrane</location>
        <topology evidence="1">Multi-pass membrane protein</topology>
    </subcellularLocation>
</comment>
<sequence>MTRIRHFVALLFALAIFFGVGPRVTAAEPPIKVYIKPILPFTFEENGRAVGFSIDLWERVAKETGVTYEYVWVKSVADQIDALKNKQGDVAVAAISITAEREAAIDFSQPFYESGLGILVGTQRQSSATALLKSVFTLDFLKLLGGLTVLLIITAHLLWFFERKRNPDQFPMTYLAGVWESAWWALSTILSGGCDAKGPIVLGGRIVGAFWMLASIVLVAYFTASITTVMTVNQLTSDINGPGDLPGQIVGTVRGTTGEKYLASRRASVRTFNTVEEAYFALEKKQIKAVVYDAPVLFYHVKQTKNDQLKVVGRIFEKQNYGIALQQNSKYRKPINEALLKLRESGYMDELSTRWFGPTD</sequence>
<feature type="transmembrane region" description="Helical" evidence="10">
    <location>
        <begin position="202"/>
        <end position="224"/>
    </location>
</feature>
<keyword evidence="14" id="KW-1185">Reference proteome</keyword>
<feature type="domain" description="Ionotropic glutamate receptor C-terminal" evidence="12">
    <location>
        <begin position="33"/>
        <end position="358"/>
    </location>
</feature>
<evidence type="ECO:0000256" key="3">
    <source>
        <dbReference type="ARBA" id="ARBA00022692"/>
    </source>
</evidence>
<evidence type="ECO:0000256" key="10">
    <source>
        <dbReference type="SAM" id="Phobius"/>
    </source>
</evidence>
<proteinExistence type="predicted"/>
<keyword evidence="5" id="KW-0406">Ion transport</keyword>
<evidence type="ECO:0000256" key="7">
    <source>
        <dbReference type="ARBA" id="ARBA00023170"/>
    </source>
</evidence>
<evidence type="ECO:0000256" key="1">
    <source>
        <dbReference type="ARBA" id="ARBA00004141"/>
    </source>
</evidence>
<evidence type="ECO:0000256" key="4">
    <source>
        <dbReference type="ARBA" id="ARBA00022989"/>
    </source>
</evidence>
<evidence type="ECO:0000313" key="14">
    <source>
        <dbReference type="Proteomes" id="UP001374803"/>
    </source>
</evidence>
<evidence type="ECO:0000256" key="8">
    <source>
        <dbReference type="ARBA" id="ARBA00023180"/>
    </source>
</evidence>
<dbReference type="InterPro" id="IPR001638">
    <property type="entry name" value="Solute-binding_3/MltF_N"/>
</dbReference>
<keyword evidence="7" id="KW-0675">Receptor</keyword>
<dbReference type="PANTHER" id="PTHR18966">
    <property type="entry name" value="IONOTROPIC GLUTAMATE RECEPTOR"/>
    <property type="match status" value="1"/>
</dbReference>
<keyword evidence="2" id="KW-0813">Transport</keyword>